<reference evidence="5" key="1">
    <citation type="journal article" date="2023" name="PeerJ">
        <title>Selection and evaluation of lactic acid bacteria from chicken feces in Thailand as potential probiotics.</title>
        <authorList>
            <person name="Khurajog B."/>
            <person name="Disastra Y."/>
            <person name="Lawwyne L.D."/>
            <person name="Sirichokchatchawan W."/>
            <person name="Niyomtham W."/>
            <person name="Yindee J."/>
            <person name="Hampson D.J."/>
            <person name="Prapasarakul N."/>
        </authorList>
    </citation>
    <scope>NUCLEOTIDE SEQUENCE</scope>
    <source>
        <strain evidence="5">BF9</strain>
    </source>
</reference>
<accession>A0AAW8YG41</accession>
<dbReference type="PANTHER" id="PTHR10068:SF14">
    <property type="entry name" value="CELL WALL ADHESIN EAP1"/>
    <property type="match status" value="1"/>
</dbReference>
<dbReference type="EMBL" id="JAWJAV010000001">
    <property type="protein sequence ID" value="MDV2620577.1"/>
    <property type="molecule type" value="Genomic_DNA"/>
</dbReference>
<feature type="domain" description="Mub B2-like" evidence="4">
    <location>
        <begin position="520"/>
        <end position="619"/>
    </location>
</feature>
<dbReference type="Gene3D" id="3.80.10.10">
    <property type="entry name" value="Ribonuclease Inhibitor"/>
    <property type="match status" value="1"/>
</dbReference>
<reference evidence="5" key="2">
    <citation type="submission" date="2023-10" db="EMBL/GenBank/DDBJ databases">
        <authorList>
            <person name="Khurajog B."/>
        </authorList>
    </citation>
    <scope>NUCLEOTIDE SEQUENCE</scope>
    <source>
        <strain evidence="5">BF9</strain>
    </source>
</reference>
<dbReference type="NCBIfam" id="TIGR01167">
    <property type="entry name" value="LPXTG_anchor"/>
    <property type="match status" value="1"/>
</dbReference>
<feature type="region of interest" description="Disordered" evidence="2">
    <location>
        <begin position="1453"/>
        <end position="1487"/>
    </location>
</feature>
<feature type="domain" description="Mub B2-like" evidence="4">
    <location>
        <begin position="1742"/>
        <end position="1839"/>
    </location>
</feature>
<comment type="caution">
    <text evidence="5">The sequence shown here is derived from an EMBL/GenBank/DDBJ whole genome shotgun (WGS) entry which is preliminary data.</text>
</comment>
<feature type="domain" description="Mub B2-like" evidence="4">
    <location>
        <begin position="840"/>
        <end position="937"/>
    </location>
</feature>
<dbReference type="InterPro" id="IPR032675">
    <property type="entry name" value="LRR_dom_sf"/>
</dbReference>
<protein>
    <submittedName>
        <fullName evidence="5">BspA family leucine-rich repeat surface protein</fullName>
    </submittedName>
</protein>
<feature type="domain" description="Mub B2-like" evidence="4">
    <location>
        <begin position="1484"/>
        <end position="1582"/>
    </location>
</feature>
<dbReference type="RefSeq" id="WP_317071926.1">
    <property type="nucleotide sequence ID" value="NZ_JAWJAV010000001.1"/>
</dbReference>
<dbReference type="InterPro" id="IPR022263">
    <property type="entry name" value="KxYKxGKxW"/>
</dbReference>
<evidence type="ECO:0000256" key="3">
    <source>
        <dbReference type="SAM" id="Phobius"/>
    </source>
</evidence>
<evidence type="ECO:0000256" key="2">
    <source>
        <dbReference type="SAM" id="MobiDB-lite"/>
    </source>
</evidence>
<dbReference type="Proteomes" id="UP001280897">
    <property type="component" value="Unassembled WGS sequence"/>
</dbReference>
<dbReference type="NCBIfam" id="TIGR03715">
    <property type="entry name" value="KxYKxGKxW"/>
    <property type="match status" value="1"/>
</dbReference>
<feature type="compositionally biased region" description="Low complexity" evidence="2">
    <location>
        <begin position="1206"/>
        <end position="1223"/>
    </location>
</feature>
<dbReference type="PANTHER" id="PTHR10068">
    <property type="entry name" value="BONE MARROW PROTEOGLYCAN"/>
    <property type="match status" value="1"/>
</dbReference>
<sequence>MKYEVKQHYKMYKDGKFWVFSGLAIVGLVAGLNVTAPSASADTTAQSSALTPAVTKEVKSRPSDAVQSPEKAVTTKSQVTENQTGTQPSRVTSSDVTTKSVKQTEADAQTNLDSDSKADTKAVNSDATSETKTDSKAIPNSKVSDSSKKQADTPTTADNTVNKSNSTGHVTTPDSSSNNKVTSSENTLSKDEKQVNSVTKTKTPGDNRQSPKRDVKKEPKNVSSNVASGTFGTSAWYIDADGMLHFGEGEFDSTNNRSMWLDYKDNITNISFDGKVKANKEVGHLFGGLTKLKNVYKIENFDVSNANNFSYMFSKDSSLESIGDVSGWNTANVNKAESMFEGCIRLKKIDVSKWNTSNMASMKRMFDFCNDLTELDVSHWDVSSATTLESMFDSCANLKNLDLSHWNTSNVTNMNYMFEACGVSRLDLSHIDMSNVTRYDRMLTAMSNLRVLVLGKKTKIAGAHLSEPSFIYTFNRWVAVAGGTEDNPLGKQQYTSHELMDLYNPSMADTYVIRPFKTINEDQDVTQTIHYVNKNGGQMLPDHTETRHYSRKGHQNPDTGEIYWEPWKIADGENTYFDPVYSPKISGYTPDIRVVDKTIIDDELREKGGIEVTVTYSPNALTGSVTYWDDEDNKKVSTGSLNGSTDEDGNFVINVPAHYEIDPENNPNGYVDGQTVHFTWSAKDGANDFTIYLRHKHRTVDPDDPEWNKETTWTVNETVHYIDNQGKTVYPDTSATLTYHREVVIDEVNNSVISRGEWQPDTSNKFVEFDTPIVDGYVADHAHIEAQTVAKPGEPNQDITLTVVYYPSDVDVDPEYPIVPGTPVDPVNPDSPEYPAGMDVNDLNKDLTETIHYVDKDGKQVAPDRTIMVHYTRKGHVHFNQDGTATISYDPWKADGNYPAVDSPVIDGMVPDKPTVAEVDGNSKDDDFEVKVTYYPSDVDVDPDNPIAPDTPVDPDNPNSPDYPSGMDANNLNKDVTETIHYVDKDGKQVAPDKTVTVHYTRKGHIHFNQDGSAKISYDPWVADENYPAVDSPVIDDMFPDKPTVAEVDGNSKADDFEETVTYYPSDVDVNPDHPIAPDTPVDPANPDSPDYPAGVNVNNLNKDVTETIHYVDKDGKQVAPDQTITVHYKRKGHVHFNQDGTAEVIYDPWEADGNYPAVDSPVIDGMVPDKPTVKEVDGNSVKGDFEATVTYYPSDVDVDPDHPISPDTPVDPSNPDSPDYPSGVDVDDLNKDVTETIHYVDKDGKQVAPDKTVTVHYTRKGHVHFNQDGTATVTYDPWEADSDYPAVDSPVVDGMVPDTPTVKEVDGDSVSADFEVTVIYHGSDIDVDPDHPITPDTPVDPSDPDSPDYPSGVDVDDLNKDITETIHYVDKNGKQVAPDKTVTVHYTRKGHVHFNQDGTATVTYDPWKADSDYPAVDSPVVDGMVPDLPTVKEVDGDSVSADFEVTVIYHGSDIDVDPSNPVSPDTPVDPSDPDSPDYPSGVDVDDLNKDVTETIHYVDKNGKQVSPDQTVTVHYTRKGHVHFNQDGTATVTYDPWKADGDYPAVDSPVIDGMVPDTSTVPGVKGNDVTKDFDVTVIYHASDIDIDPDHPYEPDTPVDPSDPDSPDYPAGVDVNDLNKDVTETIHYVDKNGKQVAPDKTVTVHYTRKGHVHFNQDGTAEVTYDPWKADGDYPAVDSPVVDGMVPDESTVAEVDGDSVSADFEITVIYHDSNYDIDPSNPASPDTPVDPSDPDSPDYPAGVDVNDLNRDVTETIHYVDEDGKQVAPDKTVTVHYTRKGHVHFNQDGTTTITYDPWVADGNFPEVDSPVVDGYEPDQPEVPAMDANSVGNDFVVNVIYHVTDDDHQVTPPDDDHDNPTPDHPETPDDNNNDSQVPVDPETPDDDNNNQVPANPEVPNGDNGNSVPNQPEIPNGDHNENQGSEDPVLPADNSGEVDGTAATPDTSNGYNKSDQFPGEPVSAVRTNEDNQISAKERTTLVKRGRLPQTNEADSNIMSEVGVLSLLTILFGFFGWGRKRKRDGEE</sequence>
<dbReference type="Gene3D" id="3.10.20.320">
    <property type="entry name" value="Putative peptidoglycan bound protein (lpxtg motif)"/>
    <property type="match status" value="1"/>
</dbReference>
<dbReference type="InterPro" id="IPR041495">
    <property type="entry name" value="Mub_B2"/>
</dbReference>
<dbReference type="InterPro" id="IPR005046">
    <property type="entry name" value="DUF285"/>
</dbReference>
<feature type="compositionally biased region" description="Polar residues" evidence="2">
    <location>
        <begin position="152"/>
        <end position="187"/>
    </location>
</feature>
<feature type="domain" description="Mub B2-like" evidence="4">
    <location>
        <begin position="1613"/>
        <end position="1710"/>
    </location>
</feature>
<keyword evidence="3" id="KW-0812">Transmembrane</keyword>
<feature type="region of interest" description="Disordered" evidence="2">
    <location>
        <begin position="1711"/>
        <end position="1743"/>
    </location>
</feature>
<feature type="domain" description="Mub B2-like" evidence="4">
    <location>
        <begin position="1098"/>
        <end position="1195"/>
    </location>
</feature>
<feature type="domain" description="Mub B2-like" evidence="4">
    <location>
        <begin position="968"/>
        <end position="1066"/>
    </location>
</feature>
<dbReference type="Pfam" id="PF03382">
    <property type="entry name" value="DUF285"/>
    <property type="match status" value="1"/>
</dbReference>
<feature type="compositionally biased region" description="Polar residues" evidence="2">
    <location>
        <begin position="74"/>
        <end position="113"/>
    </location>
</feature>
<evidence type="ECO:0000259" key="4">
    <source>
        <dbReference type="Pfam" id="PF17966"/>
    </source>
</evidence>
<name>A0AAW8YG41_PEDAC</name>
<feature type="region of interest" description="Disordered" evidence="2">
    <location>
        <begin position="1325"/>
        <end position="1357"/>
    </location>
</feature>
<dbReference type="InterPro" id="IPR011889">
    <property type="entry name" value="Liste_lipo_26"/>
</dbReference>
<keyword evidence="3" id="KW-1133">Transmembrane helix</keyword>
<proteinExistence type="predicted"/>
<dbReference type="Pfam" id="PF19258">
    <property type="entry name" value="KxYKxGKxW_sig"/>
    <property type="match status" value="1"/>
</dbReference>
<feature type="region of interest" description="Disordered" evidence="2">
    <location>
        <begin position="1194"/>
        <end position="1228"/>
    </location>
</feature>
<feature type="region of interest" description="Disordered" evidence="2">
    <location>
        <begin position="1584"/>
        <end position="1615"/>
    </location>
</feature>
<feature type="compositionally biased region" description="Basic and acidic residues" evidence="2">
    <location>
        <begin position="1854"/>
        <end position="1863"/>
    </location>
</feature>
<feature type="domain" description="Mub B2-like" evidence="4">
    <location>
        <begin position="710"/>
        <end position="807"/>
    </location>
</feature>
<keyword evidence="1" id="KW-0732">Signal</keyword>
<dbReference type="Pfam" id="PF17966">
    <property type="entry name" value="Muc_B2"/>
    <property type="match status" value="10"/>
</dbReference>
<feature type="domain" description="Mub B2-like" evidence="4">
    <location>
        <begin position="1226"/>
        <end position="1323"/>
    </location>
</feature>
<feature type="domain" description="Mub B2-like" evidence="4">
    <location>
        <begin position="1355"/>
        <end position="1452"/>
    </location>
</feature>
<feature type="region of interest" description="Disordered" evidence="2">
    <location>
        <begin position="1842"/>
        <end position="1969"/>
    </location>
</feature>
<evidence type="ECO:0000313" key="6">
    <source>
        <dbReference type="Proteomes" id="UP001280897"/>
    </source>
</evidence>
<dbReference type="NCBIfam" id="TIGR02167">
    <property type="entry name" value="Liste_lipo_26"/>
    <property type="match status" value="4"/>
</dbReference>
<dbReference type="Gene3D" id="2.60.40.4300">
    <property type="match status" value="10"/>
</dbReference>
<organism evidence="5 6">
    <name type="scientific">Pediococcus acidilactici</name>
    <dbReference type="NCBI Taxonomy" id="1254"/>
    <lineage>
        <taxon>Bacteria</taxon>
        <taxon>Bacillati</taxon>
        <taxon>Bacillota</taxon>
        <taxon>Bacilli</taxon>
        <taxon>Lactobacillales</taxon>
        <taxon>Lactobacillaceae</taxon>
        <taxon>Pediococcus</taxon>
        <taxon>Pediococcus acidilactici group</taxon>
    </lineage>
</organism>
<feature type="region of interest" description="Disordered" evidence="2">
    <location>
        <begin position="936"/>
        <end position="964"/>
    </location>
</feature>
<evidence type="ECO:0000313" key="5">
    <source>
        <dbReference type="EMBL" id="MDV2620577.1"/>
    </source>
</evidence>
<dbReference type="SUPFAM" id="SSF52058">
    <property type="entry name" value="L domain-like"/>
    <property type="match status" value="1"/>
</dbReference>
<feature type="transmembrane region" description="Helical" evidence="3">
    <location>
        <begin position="1992"/>
        <end position="2011"/>
    </location>
</feature>
<feature type="compositionally biased region" description="Polar residues" evidence="2">
    <location>
        <begin position="1939"/>
        <end position="1950"/>
    </location>
</feature>
<feature type="compositionally biased region" description="Basic and acidic residues" evidence="2">
    <location>
        <begin position="203"/>
        <end position="220"/>
    </location>
</feature>
<feature type="compositionally biased region" description="Low complexity" evidence="2">
    <location>
        <begin position="1458"/>
        <end position="1470"/>
    </location>
</feature>
<gene>
    <name evidence="5" type="ORF">R0G89_02350</name>
</gene>
<keyword evidence="3" id="KW-0472">Membrane</keyword>
<feature type="region of interest" description="Disordered" evidence="2">
    <location>
        <begin position="52"/>
        <end position="226"/>
    </location>
</feature>
<feature type="compositionally biased region" description="Low complexity" evidence="2">
    <location>
        <begin position="950"/>
        <end position="964"/>
    </location>
</feature>
<evidence type="ECO:0000256" key="1">
    <source>
        <dbReference type="ARBA" id="ARBA00022729"/>
    </source>
</evidence>